<name>A0A381QC96_9ZZZZ</name>
<dbReference type="EMBL" id="UINC01001297">
    <property type="protein sequence ID" value="SUZ76955.1"/>
    <property type="molecule type" value="Genomic_DNA"/>
</dbReference>
<proteinExistence type="predicted"/>
<protein>
    <submittedName>
        <fullName evidence="2">Uncharacterized protein</fullName>
    </submittedName>
</protein>
<reference evidence="2" key="1">
    <citation type="submission" date="2018-05" db="EMBL/GenBank/DDBJ databases">
        <authorList>
            <person name="Lanie J.A."/>
            <person name="Ng W.-L."/>
            <person name="Kazmierczak K.M."/>
            <person name="Andrzejewski T.M."/>
            <person name="Davidsen T.M."/>
            <person name="Wayne K.J."/>
            <person name="Tettelin H."/>
            <person name="Glass J.I."/>
            <person name="Rusch D."/>
            <person name="Podicherti R."/>
            <person name="Tsui H.-C.T."/>
            <person name="Winkler M.E."/>
        </authorList>
    </citation>
    <scope>NUCLEOTIDE SEQUENCE</scope>
</reference>
<evidence type="ECO:0000256" key="1">
    <source>
        <dbReference type="SAM" id="MobiDB-lite"/>
    </source>
</evidence>
<accession>A0A381QC96</accession>
<gene>
    <name evidence="2" type="ORF">METZ01_LOCUS29809</name>
</gene>
<feature type="region of interest" description="Disordered" evidence="1">
    <location>
        <begin position="55"/>
        <end position="113"/>
    </location>
</feature>
<evidence type="ECO:0000313" key="2">
    <source>
        <dbReference type="EMBL" id="SUZ76955.1"/>
    </source>
</evidence>
<dbReference type="AlphaFoldDB" id="A0A381QC96"/>
<sequence>MSEKDKRRKASWKRLKGTTNFYPKYVDGNLDKVTPTAATYSTEFQTIIPRYNLSMSETRNYGTGPTFLETEYQPPAENQDPEKKSAESPQKSPEPLIKPPRNKKKKIRTDFWE</sequence>
<organism evidence="2">
    <name type="scientific">marine metagenome</name>
    <dbReference type="NCBI Taxonomy" id="408172"/>
    <lineage>
        <taxon>unclassified sequences</taxon>
        <taxon>metagenomes</taxon>
        <taxon>ecological metagenomes</taxon>
    </lineage>
</organism>